<feature type="region of interest" description="Disordered" evidence="1">
    <location>
        <begin position="1"/>
        <end position="215"/>
    </location>
</feature>
<dbReference type="Proteomes" id="UP000784919">
    <property type="component" value="Unassembled WGS sequence"/>
</dbReference>
<dbReference type="OrthoDB" id="5384020at2759"/>
<protein>
    <submittedName>
        <fullName evidence="3">Uncharacterized protein</fullName>
    </submittedName>
</protein>
<feature type="compositionally biased region" description="Low complexity" evidence="1">
    <location>
        <begin position="56"/>
        <end position="70"/>
    </location>
</feature>
<dbReference type="EMBL" id="SRPS01000040">
    <property type="protein sequence ID" value="KAG5972869.1"/>
    <property type="molecule type" value="Genomic_DNA"/>
</dbReference>
<reference evidence="3 4" key="1">
    <citation type="journal article" date="2020" name="bioRxiv">
        <title>Whole genome comparisons of ergot fungi reveals the divergence and evolution of species within the genus Claviceps are the result of varying mechanisms driving genome evolution and host range expansion.</title>
        <authorList>
            <person name="Wyka S.A."/>
            <person name="Mondo S.J."/>
            <person name="Liu M."/>
            <person name="Dettman J."/>
            <person name="Nalam V."/>
            <person name="Broders K.D."/>
        </authorList>
    </citation>
    <scope>NUCLEOTIDE SEQUENCE</scope>
    <source>
        <strain evidence="3">CCC 1102</strain>
        <strain evidence="2 4">LM583</strain>
    </source>
</reference>
<evidence type="ECO:0000313" key="5">
    <source>
        <dbReference type="Proteomes" id="UP000784919"/>
    </source>
</evidence>
<feature type="compositionally biased region" description="Acidic residues" evidence="1">
    <location>
        <begin position="84"/>
        <end position="95"/>
    </location>
</feature>
<evidence type="ECO:0000313" key="4">
    <source>
        <dbReference type="Proteomes" id="UP000742024"/>
    </source>
</evidence>
<feature type="compositionally biased region" description="Polar residues" evidence="1">
    <location>
        <begin position="15"/>
        <end position="35"/>
    </location>
</feature>
<comment type="caution">
    <text evidence="3">The sequence shown here is derived from an EMBL/GenBank/DDBJ whole genome shotgun (WGS) entry which is preliminary data.</text>
</comment>
<dbReference type="EMBL" id="SRPR01000220">
    <property type="protein sequence ID" value="KAG5956084.1"/>
    <property type="molecule type" value="Genomic_DNA"/>
</dbReference>
<feature type="compositionally biased region" description="Polar residues" evidence="1">
    <location>
        <begin position="128"/>
        <end position="140"/>
    </location>
</feature>
<keyword evidence="4" id="KW-1185">Reference proteome</keyword>
<dbReference type="Proteomes" id="UP000742024">
    <property type="component" value="Unassembled WGS sequence"/>
</dbReference>
<feature type="compositionally biased region" description="Basic and acidic residues" evidence="1">
    <location>
        <begin position="195"/>
        <end position="209"/>
    </location>
</feature>
<dbReference type="AlphaFoldDB" id="A0A9P7MY59"/>
<name>A0A9P7MY59_9HYPO</name>
<accession>A0A9P7MY59</accession>
<evidence type="ECO:0000313" key="3">
    <source>
        <dbReference type="EMBL" id="KAG5972869.1"/>
    </source>
</evidence>
<gene>
    <name evidence="3" type="ORF">E4U56_005581</name>
    <name evidence="2" type="ORF">E4U57_002895</name>
</gene>
<proteinExistence type="predicted"/>
<evidence type="ECO:0000256" key="1">
    <source>
        <dbReference type="SAM" id="MobiDB-lite"/>
    </source>
</evidence>
<sequence>MSSDGAPNGPPQRRGSITQASFTNLFQRGPTTCSGGSNGQMNGGPFDTHRRRLSVTTMGLSGTSPTSPSSFNLRRGSMSTNSDSIDESVVEDDEMPGTMKTTPTAPFGRRTSFGGSNLRTYRPGGNSPGNDQPGLNWSEQLRSRAESCVSAVRPSFSLGSSPPRPVPQHDRTKSVSDMMQPPVETPRPTAQQPKPEPRKPDAFQERILKGDFYMD</sequence>
<organism evidence="3 5">
    <name type="scientific">Claviceps arundinis</name>
    <dbReference type="NCBI Taxonomy" id="1623583"/>
    <lineage>
        <taxon>Eukaryota</taxon>
        <taxon>Fungi</taxon>
        <taxon>Dikarya</taxon>
        <taxon>Ascomycota</taxon>
        <taxon>Pezizomycotina</taxon>
        <taxon>Sordariomycetes</taxon>
        <taxon>Hypocreomycetidae</taxon>
        <taxon>Hypocreales</taxon>
        <taxon>Clavicipitaceae</taxon>
        <taxon>Claviceps</taxon>
    </lineage>
</organism>
<evidence type="ECO:0000313" key="2">
    <source>
        <dbReference type="EMBL" id="KAG5956084.1"/>
    </source>
</evidence>